<dbReference type="SUPFAM" id="SSF55073">
    <property type="entry name" value="Nucleotide cyclase"/>
    <property type="match status" value="1"/>
</dbReference>
<proteinExistence type="predicted"/>
<evidence type="ECO:0000256" key="3">
    <source>
        <dbReference type="ARBA" id="ARBA00034247"/>
    </source>
</evidence>
<accession>A0A1I4DW22</accession>
<keyword evidence="5" id="KW-0812">Transmembrane</keyword>
<dbReference type="EC" id="2.7.7.65" evidence="2"/>
<feature type="coiled-coil region" evidence="4">
    <location>
        <begin position="360"/>
        <end position="389"/>
    </location>
</feature>
<dbReference type="InterPro" id="IPR043128">
    <property type="entry name" value="Rev_trsase/Diguanyl_cyclase"/>
</dbReference>
<dbReference type="InterPro" id="IPR000160">
    <property type="entry name" value="GGDEF_dom"/>
</dbReference>
<dbReference type="GO" id="GO:0043709">
    <property type="term" value="P:cell adhesion involved in single-species biofilm formation"/>
    <property type="evidence" value="ECO:0007669"/>
    <property type="project" value="TreeGrafter"/>
</dbReference>
<dbReference type="Proteomes" id="UP000198725">
    <property type="component" value="Unassembled WGS sequence"/>
</dbReference>
<comment type="cofactor">
    <cofactor evidence="1">
        <name>Mg(2+)</name>
        <dbReference type="ChEBI" id="CHEBI:18420"/>
    </cofactor>
</comment>
<evidence type="ECO:0000313" key="7">
    <source>
        <dbReference type="EMBL" id="SFK97213.1"/>
    </source>
</evidence>
<dbReference type="FunFam" id="3.30.70.270:FF:000001">
    <property type="entry name" value="Diguanylate cyclase domain protein"/>
    <property type="match status" value="1"/>
</dbReference>
<keyword evidence="5" id="KW-0472">Membrane</keyword>
<dbReference type="Gene3D" id="3.30.70.270">
    <property type="match status" value="1"/>
</dbReference>
<evidence type="ECO:0000256" key="2">
    <source>
        <dbReference type="ARBA" id="ARBA00012528"/>
    </source>
</evidence>
<dbReference type="SUPFAM" id="SSF48452">
    <property type="entry name" value="TPR-like"/>
    <property type="match status" value="1"/>
</dbReference>
<dbReference type="Gene3D" id="1.25.40.10">
    <property type="entry name" value="Tetratricopeptide repeat domain"/>
    <property type="match status" value="1"/>
</dbReference>
<evidence type="ECO:0000256" key="4">
    <source>
        <dbReference type="SAM" id="Coils"/>
    </source>
</evidence>
<organism evidence="7 8">
    <name type="scientific">Rhodanobacter glycinis</name>
    <dbReference type="NCBI Taxonomy" id="582702"/>
    <lineage>
        <taxon>Bacteria</taxon>
        <taxon>Pseudomonadati</taxon>
        <taxon>Pseudomonadota</taxon>
        <taxon>Gammaproteobacteria</taxon>
        <taxon>Lysobacterales</taxon>
        <taxon>Rhodanobacteraceae</taxon>
        <taxon>Rhodanobacter</taxon>
    </lineage>
</organism>
<feature type="domain" description="GGDEF" evidence="6">
    <location>
        <begin position="463"/>
        <end position="597"/>
    </location>
</feature>
<dbReference type="SMART" id="SM00267">
    <property type="entry name" value="GGDEF"/>
    <property type="match status" value="1"/>
</dbReference>
<dbReference type="PROSITE" id="PS50887">
    <property type="entry name" value="GGDEF"/>
    <property type="match status" value="1"/>
</dbReference>
<keyword evidence="4" id="KW-0175">Coiled coil</keyword>
<dbReference type="PANTHER" id="PTHR45138:SF9">
    <property type="entry name" value="DIGUANYLATE CYCLASE DGCM-RELATED"/>
    <property type="match status" value="1"/>
</dbReference>
<keyword evidence="8" id="KW-1185">Reference proteome</keyword>
<name>A0A1I4DW22_9GAMM</name>
<gene>
    <name evidence="7" type="ORF">SAMN05192579_11036</name>
</gene>
<evidence type="ECO:0000259" key="6">
    <source>
        <dbReference type="PROSITE" id="PS50887"/>
    </source>
</evidence>
<feature type="transmembrane region" description="Helical" evidence="5">
    <location>
        <begin position="396"/>
        <end position="416"/>
    </location>
</feature>
<protein>
    <recommendedName>
        <fullName evidence="2">diguanylate cyclase</fullName>
        <ecNumber evidence="2">2.7.7.65</ecNumber>
    </recommendedName>
</protein>
<dbReference type="AlphaFoldDB" id="A0A1I4DW22"/>
<dbReference type="CDD" id="cd01949">
    <property type="entry name" value="GGDEF"/>
    <property type="match status" value="1"/>
</dbReference>
<dbReference type="EMBL" id="FOSR01000010">
    <property type="protein sequence ID" value="SFK97213.1"/>
    <property type="molecule type" value="Genomic_DNA"/>
</dbReference>
<dbReference type="InterPro" id="IPR029787">
    <property type="entry name" value="Nucleotide_cyclase"/>
</dbReference>
<comment type="catalytic activity">
    <reaction evidence="3">
        <text>2 GTP = 3',3'-c-di-GMP + 2 diphosphate</text>
        <dbReference type="Rhea" id="RHEA:24898"/>
        <dbReference type="ChEBI" id="CHEBI:33019"/>
        <dbReference type="ChEBI" id="CHEBI:37565"/>
        <dbReference type="ChEBI" id="CHEBI:58805"/>
        <dbReference type="EC" id="2.7.7.65"/>
    </reaction>
</comment>
<reference evidence="8" key="1">
    <citation type="submission" date="2016-10" db="EMBL/GenBank/DDBJ databases">
        <authorList>
            <person name="Varghese N."/>
            <person name="Submissions S."/>
        </authorList>
    </citation>
    <scope>NUCLEOTIDE SEQUENCE [LARGE SCALE GENOMIC DNA]</scope>
    <source>
        <strain evidence="8">MO64</strain>
    </source>
</reference>
<keyword evidence="5" id="KW-1133">Transmembrane helix</keyword>
<sequence>MGVSMQGSMIAGWMLAVALVHGGGMSVRDAQRYRTETDPHGLITELQSQLDQSGQGLAGAVLREKLWLLGTAAVNVNDVAALHEATTRLDELAGRTHDPAAAADAGFLRSRQLIAASQGDGISEELQAAALVQGTTDPVMLGRLHYTLCDAYAMSEEFTKAIPLCRRAIATYRTQADAWGMGNAGNDLGIVYTHLHRYDEAIPAYLEARRQFASIGAGQMVVLVGDNLSQAYRKTGRVREALALSHASLAQEQAAGRVSDALSSRADIALDYAALGQPGKALALMDAVVADARDAHLQGLLPDFVRTRSEIEQQQGKLRPALADAREVITALNQRNAAVLRSEEARLAARYATREKELQILALQRQNQVKDLQLKAAQAEAARRGEEQQRQSLRIMFGRGVVVALSLMALLLYLLLRSQHRHAVELRAQALRDPLTGVENRRAFQQRAMDLLAESRGFPASTSAHVLMLIDVDHFKRINDGAGHPQGDEVLRIITDGLRRAAGDVGHVARIGGEEFAVLCPGCGAMAGMRLAETLRAEVATLALPPEAKVSTVTISIGVAVFDGARCHDLSSWMRAADMAMYEAKSHGRNRVVASALAT</sequence>
<dbReference type="GO" id="GO:1902201">
    <property type="term" value="P:negative regulation of bacterial-type flagellum-dependent cell motility"/>
    <property type="evidence" value="ECO:0007669"/>
    <property type="project" value="TreeGrafter"/>
</dbReference>
<dbReference type="PANTHER" id="PTHR45138">
    <property type="entry name" value="REGULATORY COMPONENTS OF SENSORY TRANSDUCTION SYSTEM"/>
    <property type="match status" value="1"/>
</dbReference>
<evidence type="ECO:0000313" key="8">
    <source>
        <dbReference type="Proteomes" id="UP000198725"/>
    </source>
</evidence>
<evidence type="ECO:0000256" key="5">
    <source>
        <dbReference type="SAM" id="Phobius"/>
    </source>
</evidence>
<dbReference type="InterPro" id="IPR050469">
    <property type="entry name" value="Diguanylate_Cyclase"/>
</dbReference>
<dbReference type="GO" id="GO:0005886">
    <property type="term" value="C:plasma membrane"/>
    <property type="evidence" value="ECO:0007669"/>
    <property type="project" value="TreeGrafter"/>
</dbReference>
<dbReference type="GO" id="GO:0052621">
    <property type="term" value="F:diguanylate cyclase activity"/>
    <property type="evidence" value="ECO:0007669"/>
    <property type="project" value="UniProtKB-EC"/>
</dbReference>
<dbReference type="Pfam" id="PF00990">
    <property type="entry name" value="GGDEF"/>
    <property type="match status" value="1"/>
</dbReference>
<dbReference type="InterPro" id="IPR011990">
    <property type="entry name" value="TPR-like_helical_dom_sf"/>
</dbReference>
<dbReference type="NCBIfam" id="TIGR00254">
    <property type="entry name" value="GGDEF"/>
    <property type="match status" value="1"/>
</dbReference>
<evidence type="ECO:0000256" key="1">
    <source>
        <dbReference type="ARBA" id="ARBA00001946"/>
    </source>
</evidence>